<dbReference type="PANTHER" id="PTHR42928:SF5">
    <property type="entry name" value="BLR1237 PROTEIN"/>
    <property type="match status" value="1"/>
</dbReference>
<name>A0A261S273_9BORD</name>
<dbReference type="CDD" id="cd07012">
    <property type="entry name" value="PBP2_Bug_TTT"/>
    <property type="match status" value="1"/>
</dbReference>
<comment type="similarity">
    <text evidence="1">Belongs to the UPF0065 (bug) family.</text>
</comment>
<dbReference type="PIRSF" id="PIRSF017082">
    <property type="entry name" value="YflP"/>
    <property type="match status" value="1"/>
</dbReference>
<accession>A0A261S273</accession>
<sequence>MRFLKNLAAAAALTLCALPALPVHAADLGGAPITFISPFPPGGGTDLLTRMVGNAIGQDTHWNIVVENKPGAGGNLALDATARARPDGHTLVMAQTDNIVLNPWLYTKLSYDVFKDFRPVGLAASSPSVFVVLPDSPYKNIADVVQAAKAKPGQISLGIPGIGGSGDLIGHLWGKAAGMELMHVPYRGWGQAFPDLMSGRIAVYTGSVATLLPQIRSGKVRALAVVAASRSPALPDVPTFAESGFKTITQTIWWGLFAPGKTPDDVIATLNTELNRALAQPELVKKLEEAGYSVMKGSPDDLARQLRADHDIFGKVVQEAGIPKQ</sequence>
<reference evidence="4" key="1">
    <citation type="submission" date="2017-05" db="EMBL/GenBank/DDBJ databases">
        <title>Complete and WGS of Bordetella genogroups.</title>
        <authorList>
            <person name="Spilker T."/>
            <person name="Lipuma J."/>
        </authorList>
    </citation>
    <scope>NUCLEOTIDE SEQUENCE [LARGE SCALE GENOMIC DNA]</scope>
    <source>
        <strain evidence="4">AU16122</strain>
    </source>
</reference>
<proteinExistence type="inferred from homology"/>
<dbReference type="OrthoDB" id="8678477at2"/>
<dbReference type="Gene3D" id="3.40.190.10">
    <property type="entry name" value="Periplasmic binding protein-like II"/>
    <property type="match status" value="1"/>
</dbReference>
<evidence type="ECO:0000256" key="1">
    <source>
        <dbReference type="ARBA" id="ARBA00006987"/>
    </source>
</evidence>
<keyword evidence="2" id="KW-0732">Signal</keyword>
<dbReference type="Pfam" id="PF03401">
    <property type="entry name" value="TctC"/>
    <property type="match status" value="1"/>
</dbReference>
<evidence type="ECO:0000313" key="3">
    <source>
        <dbReference type="EMBL" id="OZI31454.1"/>
    </source>
</evidence>
<dbReference type="Gene3D" id="3.40.190.150">
    <property type="entry name" value="Bordetella uptake gene, domain 1"/>
    <property type="match status" value="1"/>
</dbReference>
<gene>
    <name evidence="3" type="ORF">CAL29_26510</name>
</gene>
<comment type="caution">
    <text evidence="3">The sequence shown here is derived from an EMBL/GenBank/DDBJ whole genome shotgun (WGS) entry which is preliminary data.</text>
</comment>
<dbReference type="PANTHER" id="PTHR42928">
    <property type="entry name" value="TRICARBOXYLATE-BINDING PROTEIN"/>
    <property type="match status" value="1"/>
</dbReference>
<dbReference type="AlphaFoldDB" id="A0A261S273"/>
<evidence type="ECO:0000256" key="2">
    <source>
        <dbReference type="SAM" id="SignalP"/>
    </source>
</evidence>
<organism evidence="3 4">
    <name type="scientific">Bordetella genomosp. 10</name>
    <dbReference type="NCBI Taxonomy" id="1416804"/>
    <lineage>
        <taxon>Bacteria</taxon>
        <taxon>Pseudomonadati</taxon>
        <taxon>Pseudomonadota</taxon>
        <taxon>Betaproteobacteria</taxon>
        <taxon>Burkholderiales</taxon>
        <taxon>Alcaligenaceae</taxon>
        <taxon>Bordetella</taxon>
    </lineage>
</organism>
<feature type="signal peptide" evidence="2">
    <location>
        <begin position="1"/>
        <end position="25"/>
    </location>
</feature>
<keyword evidence="4" id="KW-1185">Reference proteome</keyword>
<dbReference type="Proteomes" id="UP000216020">
    <property type="component" value="Unassembled WGS sequence"/>
</dbReference>
<dbReference type="SUPFAM" id="SSF53850">
    <property type="entry name" value="Periplasmic binding protein-like II"/>
    <property type="match status" value="1"/>
</dbReference>
<dbReference type="EMBL" id="NEVM01000005">
    <property type="protein sequence ID" value="OZI31454.1"/>
    <property type="molecule type" value="Genomic_DNA"/>
</dbReference>
<evidence type="ECO:0000313" key="4">
    <source>
        <dbReference type="Proteomes" id="UP000216020"/>
    </source>
</evidence>
<feature type="chain" id="PRO_5013057089" evidence="2">
    <location>
        <begin position="26"/>
        <end position="325"/>
    </location>
</feature>
<dbReference type="RefSeq" id="WP_094855863.1">
    <property type="nucleotide sequence ID" value="NZ_NEVM01000005.1"/>
</dbReference>
<dbReference type="InterPro" id="IPR042100">
    <property type="entry name" value="Bug_dom1"/>
</dbReference>
<protein>
    <submittedName>
        <fullName evidence="3">LacI family transcriptional regulator</fullName>
    </submittedName>
</protein>
<dbReference type="InterPro" id="IPR005064">
    <property type="entry name" value="BUG"/>
</dbReference>